<dbReference type="InterPro" id="IPR028090">
    <property type="entry name" value="JAB_dom_prok"/>
</dbReference>
<keyword evidence="4" id="KW-0862">Zinc</keyword>
<keyword evidence="5" id="KW-0482">Metalloprotease</keyword>
<keyword evidence="3" id="KW-0378">Hydrolase</keyword>
<feature type="domain" description="JAB" evidence="6">
    <location>
        <begin position="13"/>
        <end position="121"/>
    </location>
</feature>
<dbReference type="AlphaFoldDB" id="A0A7W8FX69"/>
<sequence length="156" mass="18341">MDEICKWIQDDCSKPESGGYIVGYQHEHTGNISLEAVSHPHLMDIKNRLRFDIRDPRHQLFLKKAKRHKSYYMGVWHTHPQTIPVPSDIDWNDWNETIHSDKTGCQYVFFVIAGTDEWRLWVGDFITGEIQEAFECEKDTNGIYIKESVLQDEETL</sequence>
<evidence type="ECO:0000256" key="5">
    <source>
        <dbReference type="ARBA" id="ARBA00023049"/>
    </source>
</evidence>
<evidence type="ECO:0000256" key="4">
    <source>
        <dbReference type="ARBA" id="ARBA00022833"/>
    </source>
</evidence>
<dbReference type="EMBL" id="JACHHD010000001">
    <property type="protein sequence ID" value="MBB5184031.1"/>
    <property type="molecule type" value="Genomic_DNA"/>
</dbReference>
<keyword evidence="2" id="KW-0479">Metal-binding</keyword>
<dbReference type="GO" id="GO:0046872">
    <property type="term" value="F:metal ion binding"/>
    <property type="evidence" value="ECO:0007669"/>
    <property type="project" value="UniProtKB-KW"/>
</dbReference>
<proteinExistence type="predicted"/>
<keyword evidence="1" id="KW-0645">Protease</keyword>
<accession>A0A7W8FX69</accession>
<name>A0A7W8FX69_9FIRM</name>
<dbReference type="GO" id="GO:0008237">
    <property type="term" value="F:metallopeptidase activity"/>
    <property type="evidence" value="ECO:0007669"/>
    <property type="project" value="UniProtKB-KW"/>
</dbReference>
<evidence type="ECO:0000313" key="7">
    <source>
        <dbReference type="EMBL" id="MBB5184031.1"/>
    </source>
</evidence>
<organism evidence="7 8">
    <name type="scientific">Faecalicoccus acidiformans</name>
    <dbReference type="NCBI Taxonomy" id="915173"/>
    <lineage>
        <taxon>Bacteria</taxon>
        <taxon>Bacillati</taxon>
        <taxon>Bacillota</taxon>
        <taxon>Erysipelotrichia</taxon>
        <taxon>Erysipelotrichales</taxon>
        <taxon>Erysipelotrichaceae</taxon>
        <taxon>Faecalicoccus</taxon>
    </lineage>
</organism>
<protein>
    <submittedName>
        <fullName evidence="7">Integrative and conjugative element protein (TIGR02256 family)</fullName>
    </submittedName>
</protein>
<evidence type="ECO:0000313" key="8">
    <source>
        <dbReference type="Proteomes" id="UP000521313"/>
    </source>
</evidence>
<dbReference type="Pfam" id="PF14464">
    <property type="entry name" value="Prok-JAB"/>
    <property type="match status" value="1"/>
</dbReference>
<evidence type="ECO:0000259" key="6">
    <source>
        <dbReference type="Pfam" id="PF14464"/>
    </source>
</evidence>
<comment type="caution">
    <text evidence="7">The sequence shown here is derived from an EMBL/GenBank/DDBJ whole genome shotgun (WGS) entry which is preliminary data.</text>
</comment>
<evidence type="ECO:0000256" key="2">
    <source>
        <dbReference type="ARBA" id="ARBA00022723"/>
    </source>
</evidence>
<dbReference type="GO" id="GO:0006508">
    <property type="term" value="P:proteolysis"/>
    <property type="evidence" value="ECO:0007669"/>
    <property type="project" value="UniProtKB-KW"/>
</dbReference>
<dbReference type="Proteomes" id="UP000521313">
    <property type="component" value="Unassembled WGS sequence"/>
</dbReference>
<evidence type="ECO:0000256" key="3">
    <source>
        <dbReference type="ARBA" id="ARBA00022801"/>
    </source>
</evidence>
<dbReference type="Gene3D" id="3.40.140.10">
    <property type="entry name" value="Cytidine Deaminase, domain 2"/>
    <property type="match status" value="1"/>
</dbReference>
<evidence type="ECO:0000256" key="1">
    <source>
        <dbReference type="ARBA" id="ARBA00022670"/>
    </source>
</evidence>
<dbReference type="RefSeq" id="WP_183373723.1">
    <property type="nucleotide sequence ID" value="NZ_JACHHD010000001.1"/>
</dbReference>
<gene>
    <name evidence="7" type="ORF">HNQ43_000064</name>
</gene>
<dbReference type="SUPFAM" id="SSF102712">
    <property type="entry name" value="JAB1/MPN domain"/>
    <property type="match status" value="1"/>
</dbReference>
<reference evidence="7 8" key="1">
    <citation type="submission" date="2020-08" db="EMBL/GenBank/DDBJ databases">
        <title>Genomic Encyclopedia of Type Strains, Phase IV (KMG-IV): sequencing the most valuable type-strain genomes for metagenomic binning, comparative biology and taxonomic classification.</title>
        <authorList>
            <person name="Goeker M."/>
        </authorList>
    </citation>
    <scope>NUCLEOTIDE SEQUENCE [LARGE SCALE GENOMIC DNA]</scope>
    <source>
        <strain evidence="7 8">DSM 26963</strain>
    </source>
</reference>